<dbReference type="VEuPathDB" id="VectorBase:MDOMA2_017222"/>
<keyword evidence="3" id="KW-0964">Secreted</keyword>
<dbReference type="InterPro" id="IPR029058">
    <property type="entry name" value="AB_hydrolase_fold"/>
</dbReference>
<dbReference type="GO" id="GO:0005615">
    <property type="term" value="C:extracellular space"/>
    <property type="evidence" value="ECO:0007669"/>
    <property type="project" value="TreeGrafter"/>
</dbReference>
<dbReference type="GO" id="GO:0016298">
    <property type="term" value="F:lipase activity"/>
    <property type="evidence" value="ECO:0007669"/>
    <property type="project" value="InterPro"/>
</dbReference>
<dbReference type="PRINTS" id="PR00821">
    <property type="entry name" value="TAGLIPASE"/>
</dbReference>
<dbReference type="Pfam" id="PF00151">
    <property type="entry name" value="Lipase"/>
    <property type="match status" value="1"/>
</dbReference>
<dbReference type="InterPro" id="IPR013818">
    <property type="entry name" value="Lipase"/>
</dbReference>
<organism evidence="5">
    <name type="scientific">Musca domestica</name>
    <name type="common">House fly</name>
    <dbReference type="NCBI Taxonomy" id="7370"/>
    <lineage>
        <taxon>Eukaryota</taxon>
        <taxon>Metazoa</taxon>
        <taxon>Ecdysozoa</taxon>
        <taxon>Arthropoda</taxon>
        <taxon>Hexapoda</taxon>
        <taxon>Insecta</taxon>
        <taxon>Pterygota</taxon>
        <taxon>Neoptera</taxon>
        <taxon>Endopterygota</taxon>
        <taxon>Diptera</taxon>
        <taxon>Brachycera</taxon>
        <taxon>Muscomorpha</taxon>
        <taxon>Muscoidea</taxon>
        <taxon>Muscidae</taxon>
        <taxon>Musca</taxon>
    </lineage>
</organism>
<dbReference type="InterPro" id="IPR033906">
    <property type="entry name" value="Lipase_N"/>
</dbReference>
<evidence type="ECO:0000256" key="1">
    <source>
        <dbReference type="ARBA" id="ARBA00004613"/>
    </source>
</evidence>
<protein>
    <submittedName>
        <fullName evidence="5">Uncharacterized protein</fullName>
    </submittedName>
</protein>
<dbReference type="CDD" id="cd00707">
    <property type="entry name" value="Pancreat_lipase_like"/>
    <property type="match status" value="1"/>
</dbReference>
<dbReference type="VEuPathDB" id="VectorBase:MDOA012782"/>
<dbReference type="SUPFAM" id="SSF53474">
    <property type="entry name" value="alpha/beta-Hydrolases"/>
    <property type="match status" value="1"/>
</dbReference>
<dbReference type="PANTHER" id="PTHR11610">
    <property type="entry name" value="LIPASE"/>
    <property type="match status" value="1"/>
</dbReference>
<dbReference type="AlphaFoldDB" id="A0A1I8N8W6"/>
<evidence type="ECO:0000256" key="2">
    <source>
        <dbReference type="ARBA" id="ARBA00010701"/>
    </source>
</evidence>
<evidence type="ECO:0000256" key="4">
    <source>
        <dbReference type="RuleBase" id="RU004262"/>
    </source>
</evidence>
<dbReference type="EnsemblMetazoa" id="MDOA012782-RB">
    <property type="protein sequence ID" value="MDOA012782-PB"/>
    <property type="gene ID" value="MDOA012782"/>
</dbReference>
<dbReference type="PANTHER" id="PTHR11610:SF151">
    <property type="entry name" value="PHOSPHOLIPASE A1 MEMBER A-LIKE PROTEIN"/>
    <property type="match status" value="1"/>
</dbReference>
<sequence>MLKLKNILQHNLIFYWILLAVLMATPGAHAGRVKSIFGSSSKPSTTAKPIPNVALHQATEVPSTTEPPVTMPPKSRDIKVGPCVWAIDRTCPDKDITFYLYTRRNPADRQYIHVDKTLESSNISQSFYDSRHPSKVLIHGYNADMFLHPLYMMKNEYLAKGDYNIFYVDWSKLAIGPCYVSAVHNIRHSGACVAQLVQRIMDMGSKDIHVIGFSLGGHLTNYIASNLDSFLLPRITALDPAMPLFVSSSKENKLDPSDAEYVDVIHTNAMIQGKLERCGHADFYINGGIVQPGCATDNPLNPFSCSHHRAIDYYLESIRTTKGFWGWSCSSYLSYLLGMCPQTNYLLEAGENAKKTTKGMFFVTTNEKSPFAQGKWTDLPTLGYKNPNKTMTSMLMKPSPPPSITIMQPQHRGDPLMRHIDQWGKLDYNFNNFNEYNPADGEVHHDPYDDNWTYFSDDPVEIANDVNANSVEEQDLGDYTFPGNFKHDHHGEGEIGGIEWEEYKMNATRGYIENSLFGVPILGNS</sequence>
<dbReference type="InterPro" id="IPR000734">
    <property type="entry name" value="TAG_lipase"/>
</dbReference>
<reference evidence="5" key="1">
    <citation type="submission" date="2020-05" db="UniProtKB">
        <authorList>
            <consortium name="EnsemblMetazoa"/>
        </authorList>
    </citation>
    <scope>IDENTIFICATION</scope>
    <source>
        <strain evidence="5">Aabys</strain>
    </source>
</reference>
<name>A0A1I8N8W6_MUSDO</name>
<proteinExistence type="inferred from homology"/>
<dbReference type="GO" id="GO:0016042">
    <property type="term" value="P:lipid catabolic process"/>
    <property type="evidence" value="ECO:0007669"/>
    <property type="project" value="TreeGrafter"/>
</dbReference>
<evidence type="ECO:0000313" key="5">
    <source>
        <dbReference type="EnsemblMetazoa" id="MDOA012782-PB"/>
    </source>
</evidence>
<dbReference type="GO" id="GO:0017171">
    <property type="term" value="F:serine hydrolase activity"/>
    <property type="evidence" value="ECO:0007669"/>
    <property type="project" value="TreeGrafter"/>
</dbReference>
<comment type="subcellular location">
    <subcellularLocation>
        <location evidence="1">Secreted</location>
    </subcellularLocation>
</comment>
<accession>A0A1I8N8W6</accession>
<evidence type="ECO:0000256" key="3">
    <source>
        <dbReference type="ARBA" id="ARBA00022525"/>
    </source>
</evidence>
<comment type="similarity">
    <text evidence="2 4">Belongs to the AB hydrolase superfamily. Lipase family.</text>
</comment>
<dbReference type="eggNOG" id="ENOG502QVXH">
    <property type="taxonomic scope" value="Eukaryota"/>
</dbReference>
<dbReference type="FunFam" id="3.40.50.1820:FF:000076">
    <property type="entry name" value="phospholipase A1"/>
    <property type="match status" value="1"/>
</dbReference>
<dbReference type="Gene3D" id="3.40.50.1820">
    <property type="entry name" value="alpha/beta hydrolase"/>
    <property type="match status" value="1"/>
</dbReference>